<accession>D8U5R9</accession>
<keyword evidence="3" id="KW-1185">Reference proteome</keyword>
<evidence type="ECO:0000313" key="2">
    <source>
        <dbReference type="EMBL" id="EFJ45048.1"/>
    </source>
</evidence>
<feature type="compositionally biased region" description="Polar residues" evidence="1">
    <location>
        <begin position="353"/>
        <end position="362"/>
    </location>
</feature>
<evidence type="ECO:0000313" key="3">
    <source>
        <dbReference type="Proteomes" id="UP000001058"/>
    </source>
</evidence>
<feature type="compositionally biased region" description="Low complexity" evidence="1">
    <location>
        <begin position="917"/>
        <end position="928"/>
    </location>
</feature>
<dbReference type="KEGG" id="vcn:VOLCADRAFT_94789"/>
<feature type="compositionally biased region" description="Basic and acidic residues" evidence="1">
    <location>
        <begin position="1230"/>
        <end position="1240"/>
    </location>
</feature>
<feature type="compositionally biased region" description="Low complexity" evidence="1">
    <location>
        <begin position="321"/>
        <end position="335"/>
    </location>
</feature>
<feature type="compositionally biased region" description="Basic and acidic residues" evidence="1">
    <location>
        <begin position="1356"/>
        <end position="1366"/>
    </location>
</feature>
<feature type="region of interest" description="Disordered" evidence="1">
    <location>
        <begin position="313"/>
        <end position="385"/>
    </location>
</feature>
<name>D8U5R9_VOLCA</name>
<dbReference type="EMBL" id="GL378360">
    <property type="protein sequence ID" value="EFJ45048.1"/>
    <property type="molecule type" value="Genomic_DNA"/>
</dbReference>
<feature type="region of interest" description="Disordered" evidence="1">
    <location>
        <begin position="957"/>
        <end position="1258"/>
    </location>
</feature>
<dbReference type="InParanoid" id="D8U5R9"/>
<dbReference type="OrthoDB" id="515857at2759"/>
<feature type="compositionally biased region" description="Polar residues" evidence="1">
    <location>
        <begin position="821"/>
        <end position="832"/>
    </location>
</feature>
<feature type="compositionally biased region" description="Low complexity" evidence="1">
    <location>
        <begin position="746"/>
        <end position="769"/>
    </location>
</feature>
<reference evidence="2 3" key="1">
    <citation type="journal article" date="2010" name="Science">
        <title>Genomic analysis of organismal complexity in the multicellular green alga Volvox carteri.</title>
        <authorList>
            <person name="Prochnik S.E."/>
            <person name="Umen J."/>
            <person name="Nedelcu A.M."/>
            <person name="Hallmann A."/>
            <person name="Miller S.M."/>
            <person name="Nishii I."/>
            <person name="Ferris P."/>
            <person name="Kuo A."/>
            <person name="Mitros T."/>
            <person name="Fritz-Laylin L.K."/>
            <person name="Hellsten U."/>
            <person name="Chapman J."/>
            <person name="Simakov O."/>
            <person name="Rensing S.A."/>
            <person name="Terry A."/>
            <person name="Pangilinan J."/>
            <person name="Kapitonov V."/>
            <person name="Jurka J."/>
            <person name="Salamov A."/>
            <person name="Shapiro H."/>
            <person name="Schmutz J."/>
            <person name="Grimwood J."/>
            <person name="Lindquist E."/>
            <person name="Lucas S."/>
            <person name="Grigoriev I.V."/>
            <person name="Schmitt R."/>
            <person name="Kirk D."/>
            <person name="Rokhsar D.S."/>
        </authorList>
    </citation>
    <scope>NUCLEOTIDE SEQUENCE [LARGE SCALE GENOMIC DNA]</scope>
    <source>
        <strain evidence="3">f. Nagariensis / Eve</strain>
    </source>
</reference>
<feature type="compositionally biased region" description="Basic residues" evidence="1">
    <location>
        <begin position="1325"/>
        <end position="1334"/>
    </location>
</feature>
<sequence>MINLRSPATTGGSGFRCLPFGGAPGGRSIRSKAYWNAASRLRLSRHLRCKIEDYTTEALRPTHRQRQRLPLPQTCAAATQRPLAPPSALPQQLQQHADESAVQRTLGEVWATGAHADTAAAALRQPLLTTPAAAATAAVAPALTCVPSSVPLTSAINSSESPNGAEYVSGVADATAMPVMLGAQAATEPSVQQLATTGAADSPPPSCMLAGDGAGGATSPFGMDALYGICSPAALDLNTPTSGSPFILSPLMRLQREDTGGLSGWLASPPSALERTNTKEAVGGAGAGASGCCLAGAHSTFSAGRFFGSMSSPAKRGGDEAGAATAGAMDTSARADAQGGRNATDDTMRPNHGQASGTQQETPAEAPLAPEDPGRDGPLANTSEAAAAATAAAAAVAVAAATPAGGNPAKDVQKEDLVQRLYSTPMHAGNAPEATAVQPKVVDNPAAAMGPAPNDDLALGREPGSDCRSPQEPAVLPSKPGPHVEDNDGAGGARSSGVAPATNAGAASAANAMELPQGKENAAGAPEACQAAPATFPGAAGMAPMLEVVQTAMSPPAAAFAVSGRYGRRARARKLQLELDVSACGRSDPEATAAAAAAAATGQEGSAAVQVPSEASPLKLNGGISTGLGIAELSQHAPQHTKVEGAGQASRRAPFRRGVRSGTRSAIAAALGPSATAEPAERMIGLGSADAGKASVEGASACLTPAAAGAATPEAGTMGIPEGNRHSVAAAAPFADAASAAGTAAAVPASGPAGSAPADPSSSAAVVPGRMGNQQSSEAADVATRRRSSKRLCLRRLKANHICERPEAEQAGTAAEILPDSTRTNSNQAQDQARQEPVRPLPTPDVSAEPLRLAPLEGPPPPQSPGALPDSELLPTMAGDPIGNPTADPAAGPLPEAHGNIGTAAGSATTVKPDVEVPGGKAPPVAKAPSAVAAPPLACKGGPPSKSEVDAQLVLPPVTRSQHAGGGPTRPIRGARAAASPTETEIEAGQDGIKPALPALRKRRRLRGCGPVDPPSRSAPVCEDPALLRTRKQKKRPNEWDLELELSREAAESRRAPTKASGPHPKATEAPASTGAARPPRPLPRTPQEMRPAPRPKPAQQKPLDGDDICGEVKEPTARGRGRDRRCLATVVGGQASTTVNGTGEEKPVDDAGNTRMMGETSSQLPLQQQVAPATAAEGVPGTEGTRPLGATIQSEEALRAQLPRAQREPLLGLDAAALAPTSDALTASHDPDRDREAEAPRCQADPAKAAYRPSSFTASGDVGVVASDHVEESNRDCGPPAGGAMLSDAALTLAAADPRVPGAGSNRAIVGGDVPTEELGRVKTANRGRRRRPPPPVTPPSPVTKNTTAAGCGVHGDELLDDDPRTSCIPPEPSDSRAAGGFGADGLPVPSHAAALPAAAALTAVKGRGGASGSSRSGGARAPHPTGLSQQPGDKAGCARRRQAGTSDQVAAAAESEDRPKRRRTCHGASNPAPITRRAAAAAAAAVDAAAAIAPGLGLHGTAAAAAAGQCFDRLEIADDTCGDAPLRRRPADAVALAGPSRTLVPAPDKEPTGLEAQGVASPANPRQTDDAGNGELPAGARAMADAAAALRLLSKKRGPRGKPVAADVHLAQYNEEGTQASARPQRRCVGRVRDVGGTRRGDVACGPGWPLLLRLMTEAEGRDVAEGVVEGLEGSTEVSGHPGRQPVAIPNVLAAAASILLTMQPGVKMYEKIFRQEFGNNPDTSKALRLLWERGHVERTGNGFRCDPYGYTVTSAGLEAAAEQRQREREAEQERLRREPARNAATGALGAGLMV</sequence>
<feature type="region of interest" description="Disordered" evidence="1">
    <location>
        <begin position="1539"/>
        <end position="1579"/>
    </location>
</feature>
<feature type="region of interest" description="Disordered" evidence="1">
    <location>
        <begin position="1408"/>
        <end position="1474"/>
    </location>
</feature>
<feature type="compositionally biased region" description="Polar residues" evidence="1">
    <location>
        <begin position="1160"/>
        <end position="1172"/>
    </location>
</feature>
<dbReference type="GeneID" id="9617032"/>
<dbReference type="RefSeq" id="XP_002954019.1">
    <property type="nucleotide sequence ID" value="XM_002953973.1"/>
</dbReference>
<dbReference type="Proteomes" id="UP000001058">
    <property type="component" value="Unassembled WGS sequence"/>
</dbReference>
<feature type="region of interest" description="Disordered" evidence="1">
    <location>
        <begin position="1302"/>
        <end position="1386"/>
    </location>
</feature>
<proteinExistence type="predicted"/>
<feature type="region of interest" description="Disordered" evidence="1">
    <location>
        <begin position="444"/>
        <end position="502"/>
    </location>
</feature>
<feature type="compositionally biased region" description="Low complexity" evidence="1">
    <location>
        <begin position="1414"/>
        <end position="1423"/>
    </location>
</feature>
<feature type="compositionally biased region" description="Basic and acidic residues" evidence="1">
    <location>
        <begin position="1045"/>
        <end position="1055"/>
    </location>
</feature>
<dbReference type="STRING" id="3068.D8U5R9"/>
<evidence type="ECO:0000256" key="1">
    <source>
        <dbReference type="SAM" id="MobiDB-lite"/>
    </source>
</evidence>
<feature type="region of interest" description="Disordered" evidence="1">
    <location>
        <begin position="808"/>
        <end position="928"/>
    </location>
</feature>
<feature type="compositionally biased region" description="Low complexity" evidence="1">
    <location>
        <begin position="1211"/>
        <end position="1220"/>
    </location>
</feature>
<feature type="region of interest" description="Disordered" evidence="1">
    <location>
        <begin position="637"/>
        <end position="661"/>
    </location>
</feature>
<protein>
    <submittedName>
        <fullName evidence="2">Uncharacterized protein</fullName>
    </submittedName>
</protein>
<organism evidence="3">
    <name type="scientific">Volvox carteri f. nagariensis</name>
    <dbReference type="NCBI Taxonomy" id="3068"/>
    <lineage>
        <taxon>Eukaryota</taxon>
        <taxon>Viridiplantae</taxon>
        <taxon>Chlorophyta</taxon>
        <taxon>core chlorophytes</taxon>
        <taxon>Chlorophyceae</taxon>
        <taxon>CS clade</taxon>
        <taxon>Chlamydomonadales</taxon>
        <taxon>Volvocaceae</taxon>
        <taxon>Volvox</taxon>
    </lineage>
</organism>
<gene>
    <name evidence="2" type="ORF">VOLCADRAFT_94789</name>
</gene>
<feature type="region of interest" description="Disordered" evidence="1">
    <location>
        <begin position="746"/>
        <end position="789"/>
    </location>
</feature>